<dbReference type="InterPro" id="IPR003658">
    <property type="entry name" value="Anti-sigma_ant"/>
</dbReference>
<evidence type="ECO:0000313" key="5">
    <source>
        <dbReference type="Proteomes" id="UP000199416"/>
    </source>
</evidence>
<dbReference type="SUPFAM" id="SSF52091">
    <property type="entry name" value="SpoIIaa-like"/>
    <property type="match status" value="1"/>
</dbReference>
<evidence type="ECO:0000256" key="2">
    <source>
        <dbReference type="RuleBase" id="RU003749"/>
    </source>
</evidence>
<reference evidence="5" key="1">
    <citation type="submission" date="2016-10" db="EMBL/GenBank/DDBJ databases">
        <authorList>
            <person name="Varghese N."/>
            <person name="Submissions S."/>
        </authorList>
    </citation>
    <scope>NUCLEOTIDE SEQUENCE [LARGE SCALE GENOMIC DNA]</scope>
    <source>
        <strain evidence="5">DSM 45421</strain>
    </source>
</reference>
<evidence type="ECO:0000256" key="1">
    <source>
        <dbReference type="ARBA" id="ARBA00009013"/>
    </source>
</evidence>
<dbReference type="RefSeq" id="WP_175471702.1">
    <property type="nucleotide sequence ID" value="NZ_FMZF01000003.1"/>
</dbReference>
<dbReference type="EMBL" id="FMZF01000003">
    <property type="protein sequence ID" value="SDC76637.1"/>
    <property type="molecule type" value="Genomic_DNA"/>
</dbReference>
<dbReference type="PANTHER" id="PTHR33495:SF13">
    <property type="entry name" value="ANTI-SIGMA-F FACTOR ANTAGONIST RSFB"/>
    <property type="match status" value="1"/>
</dbReference>
<dbReference type="InterPro" id="IPR036513">
    <property type="entry name" value="STAS_dom_sf"/>
</dbReference>
<dbReference type="Proteomes" id="UP000199416">
    <property type="component" value="Unassembled WGS sequence"/>
</dbReference>
<dbReference type="CDD" id="cd07043">
    <property type="entry name" value="STAS_anti-anti-sigma_factors"/>
    <property type="match status" value="1"/>
</dbReference>
<protein>
    <recommendedName>
        <fullName evidence="2">Anti-sigma factor antagonist</fullName>
    </recommendedName>
</protein>
<organism evidence="4 5">
    <name type="scientific">Geodermatophilus telluris</name>
    <dbReference type="NCBI Taxonomy" id="1190417"/>
    <lineage>
        <taxon>Bacteria</taxon>
        <taxon>Bacillati</taxon>
        <taxon>Actinomycetota</taxon>
        <taxon>Actinomycetes</taxon>
        <taxon>Geodermatophilales</taxon>
        <taxon>Geodermatophilaceae</taxon>
        <taxon>Geodermatophilus</taxon>
    </lineage>
</organism>
<dbReference type="GO" id="GO:0043856">
    <property type="term" value="F:anti-sigma factor antagonist activity"/>
    <property type="evidence" value="ECO:0007669"/>
    <property type="project" value="InterPro"/>
</dbReference>
<sequence length="116" mass="12253">MQFAVDRTAVHGRPALRVRGELDVATVARLAECVEAELSAAPRGLVVDLTDTAFMDSSGARQLARTAKRAAETGTALQVVCPRSNSPVRLVIDLLELDRLVPVVETAALTDGEVGS</sequence>
<dbReference type="STRING" id="1190417.SAMN05660690_2463"/>
<dbReference type="Pfam" id="PF01740">
    <property type="entry name" value="STAS"/>
    <property type="match status" value="1"/>
</dbReference>
<evidence type="ECO:0000313" key="4">
    <source>
        <dbReference type="EMBL" id="SDC76637.1"/>
    </source>
</evidence>
<feature type="domain" description="STAS" evidence="3">
    <location>
        <begin position="16"/>
        <end position="116"/>
    </location>
</feature>
<evidence type="ECO:0000259" key="3">
    <source>
        <dbReference type="PROSITE" id="PS50801"/>
    </source>
</evidence>
<proteinExistence type="inferred from homology"/>
<dbReference type="PROSITE" id="PS50801">
    <property type="entry name" value="STAS"/>
    <property type="match status" value="1"/>
</dbReference>
<dbReference type="Gene3D" id="3.30.750.24">
    <property type="entry name" value="STAS domain"/>
    <property type="match status" value="1"/>
</dbReference>
<gene>
    <name evidence="4" type="ORF">SAMN05660690_2463</name>
</gene>
<accession>A0A1G6PB36</accession>
<dbReference type="InterPro" id="IPR002645">
    <property type="entry name" value="STAS_dom"/>
</dbReference>
<keyword evidence="5" id="KW-1185">Reference proteome</keyword>
<name>A0A1G6PB36_9ACTN</name>
<dbReference type="NCBIfam" id="TIGR00377">
    <property type="entry name" value="ant_ant_sig"/>
    <property type="match status" value="1"/>
</dbReference>
<dbReference type="AlphaFoldDB" id="A0A1G6PB36"/>
<comment type="similarity">
    <text evidence="1 2">Belongs to the anti-sigma-factor antagonist family.</text>
</comment>
<dbReference type="PANTHER" id="PTHR33495">
    <property type="entry name" value="ANTI-SIGMA FACTOR ANTAGONIST TM_1081-RELATED-RELATED"/>
    <property type="match status" value="1"/>
</dbReference>